<reference evidence="1 2" key="1">
    <citation type="journal article" date="2013" name="Int. J. Syst. Evol. Microbiol.">
        <title>Kordia antarctica sp. nov., isolated from Antarctic seawater.</title>
        <authorList>
            <person name="Baek K."/>
            <person name="Choi A."/>
            <person name="Kang I."/>
            <person name="Lee K."/>
            <person name="Cho J.C."/>
        </authorList>
    </citation>
    <scope>NUCLEOTIDE SEQUENCE [LARGE SCALE GENOMIC DNA]</scope>
    <source>
        <strain evidence="1 2">IMCC3317</strain>
    </source>
</reference>
<organism evidence="1 2">
    <name type="scientific">Kordia antarctica</name>
    <dbReference type="NCBI Taxonomy" id="1218801"/>
    <lineage>
        <taxon>Bacteria</taxon>
        <taxon>Pseudomonadati</taxon>
        <taxon>Bacteroidota</taxon>
        <taxon>Flavobacteriia</taxon>
        <taxon>Flavobacteriales</taxon>
        <taxon>Flavobacteriaceae</taxon>
        <taxon>Kordia</taxon>
    </lineage>
</organism>
<evidence type="ECO:0000313" key="1">
    <source>
        <dbReference type="EMBL" id="QHI35358.1"/>
    </source>
</evidence>
<accession>A0A7L4ZF36</accession>
<dbReference type="OrthoDB" id="9944673at2"/>
<sequence>MKTVLVDKIPLEFKDCLPINVFFIEGKEVGPIKRSDLTFVASDFYTTDTMRCYDFYKPAFL</sequence>
<dbReference type="EMBL" id="CP019288">
    <property type="protein sequence ID" value="QHI35358.1"/>
    <property type="molecule type" value="Genomic_DNA"/>
</dbReference>
<dbReference type="AlphaFoldDB" id="A0A7L4ZF36"/>
<dbReference type="Proteomes" id="UP000464657">
    <property type="component" value="Chromosome"/>
</dbReference>
<protein>
    <submittedName>
        <fullName evidence="1">Uncharacterized protein</fullName>
    </submittedName>
</protein>
<keyword evidence="2" id="KW-1185">Reference proteome</keyword>
<dbReference type="RefSeq" id="WP_160128105.1">
    <property type="nucleotide sequence ID" value="NZ_CP019288.1"/>
</dbReference>
<dbReference type="KEGG" id="kan:IMCC3317_07040"/>
<proteinExistence type="predicted"/>
<name>A0A7L4ZF36_9FLAO</name>
<evidence type="ECO:0000313" key="2">
    <source>
        <dbReference type="Proteomes" id="UP000464657"/>
    </source>
</evidence>
<gene>
    <name evidence="1" type="ORF">IMCC3317_07040</name>
</gene>